<evidence type="ECO:0000313" key="1">
    <source>
        <dbReference type="EMBL" id="CAI9782688.1"/>
    </source>
</evidence>
<organism evidence="1 2">
    <name type="scientific">Fraxinus pennsylvanica</name>
    <dbReference type="NCBI Taxonomy" id="56036"/>
    <lineage>
        <taxon>Eukaryota</taxon>
        <taxon>Viridiplantae</taxon>
        <taxon>Streptophyta</taxon>
        <taxon>Embryophyta</taxon>
        <taxon>Tracheophyta</taxon>
        <taxon>Spermatophyta</taxon>
        <taxon>Magnoliopsida</taxon>
        <taxon>eudicotyledons</taxon>
        <taxon>Gunneridae</taxon>
        <taxon>Pentapetalae</taxon>
        <taxon>asterids</taxon>
        <taxon>lamiids</taxon>
        <taxon>Lamiales</taxon>
        <taxon>Oleaceae</taxon>
        <taxon>Oleeae</taxon>
        <taxon>Fraxinus</taxon>
    </lineage>
</organism>
<sequence length="120" mass="13957">MENQKFLRCRQWREWHQGQKTKNLRWEQDVEGNAATFDAILCDNTAWKPSNGGGVQFWKRYTGGGRAFTKSGDFIFSDEEYKDGVGWRLSKEMEGSVLKWRTGARVVDLLAIVEENTYNK</sequence>
<name>A0AAD2A7R5_9LAMI</name>
<proteinExistence type="predicted"/>
<accession>A0AAD2A7R5</accession>
<dbReference type="EMBL" id="OU503054">
    <property type="protein sequence ID" value="CAI9782688.1"/>
    <property type="molecule type" value="Genomic_DNA"/>
</dbReference>
<dbReference type="Proteomes" id="UP000834106">
    <property type="component" value="Chromosome 19"/>
</dbReference>
<dbReference type="AlphaFoldDB" id="A0AAD2A7R5"/>
<reference evidence="1" key="1">
    <citation type="submission" date="2023-05" db="EMBL/GenBank/DDBJ databases">
        <authorList>
            <person name="Huff M."/>
        </authorList>
    </citation>
    <scope>NUCLEOTIDE SEQUENCE</scope>
</reference>
<keyword evidence="2" id="KW-1185">Reference proteome</keyword>
<evidence type="ECO:0000313" key="2">
    <source>
        <dbReference type="Proteomes" id="UP000834106"/>
    </source>
</evidence>
<protein>
    <submittedName>
        <fullName evidence="1">Uncharacterized protein</fullName>
    </submittedName>
</protein>
<dbReference type="PANTHER" id="PTHR31439:SF7">
    <property type="entry name" value="EXPRESSED PROTEIN"/>
    <property type="match status" value="1"/>
</dbReference>
<dbReference type="PANTHER" id="PTHR31439">
    <property type="entry name" value="EXPRESSED PROTEIN"/>
    <property type="match status" value="1"/>
</dbReference>
<gene>
    <name evidence="1" type="ORF">FPE_LOCUS30118</name>
</gene>